<name>A0AAP0K9F5_9MAGN</name>
<gene>
    <name evidence="1" type="ORF">Scep_007123</name>
</gene>
<dbReference type="EMBL" id="JBBNAG010000003">
    <property type="protein sequence ID" value="KAK9148366.1"/>
    <property type="molecule type" value="Genomic_DNA"/>
</dbReference>
<evidence type="ECO:0000313" key="1">
    <source>
        <dbReference type="EMBL" id="KAK9148366.1"/>
    </source>
</evidence>
<comment type="caution">
    <text evidence="1">The sequence shown here is derived from an EMBL/GenBank/DDBJ whole genome shotgun (WGS) entry which is preliminary data.</text>
</comment>
<evidence type="ECO:0000313" key="2">
    <source>
        <dbReference type="Proteomes" id="UP001419268"/>
    </source>
</evidence>
<dbReference type="AlphaFoldDB" id="A0AAP0K9F5"/>
<protein>
    <submittedName>
        <fullName evidence="1">Uncharacterized protein</fullName>
    </submittedName>
</protein>
<dbReference type="Proteomes" id="UP001419268">
    <property type="component" value="Unassembled WGS sequence"/>
</dbReference>
<organism evidence="1 2">
    <name type="scientific">Stephania cephalantha</name>
    <dbReference type="NCBI Taxonomy" id="152367"/>
    <lineage>
        <taxon>Eukaryota</taxon>
        <taxon>Viridiplantae</taxon>
        <taxon>Streptophyta</taxon>
        <taxon>Embryophyta</taxon>
        <taxon>Tracheophyta</taxon>
        <taxon>Spermatophyta</taxon>
        <taxon>Magnoliopsida</taxon>
        <taxon>Ranunculales</taxon>
        <taxon>Menispermaceae</taxon>
        <taxon>Menispermoideae</taxon>
        <taxon>Cissampelideae</taxon>
        <taxon>Stephania</taxon>
    </lineage>
</organism>
<keyword evidence="2" id="KW-1185">Reference proteome</keyword>
<proteinExistence type="predicted"/>
<sequence>MESSGRMAMEVLLKEYISTVDSILTTLLSLASCPLTFGSVGPLFSNLVGFEEEAVGCYRKKG</sequence>
<reference evidence="1 2" key="1">
    <citation type="submission" date="2024-01" db="EMBL/GenBank/DDBJ databases">
        <title>Genome assemblies of Stephania.</title>
        <authorList>
            <person name="Yang L."/>
        </authorList>
    </citation>
    <scope>NUCLEOTIDE SEQUENCE [LARGE SCALE GENOMIC DNA]</scope>
    <source>
        <strain evidence="1">JXDWG</strain>
        <tissue evidence="1">Leaf</tissue>
    </source>
</reference>
<dbReference type="PROSITE" id="PS51257">
    <property type="entry name" value="PROKAR_LIPOPROTEIN"/>
    <property type="match status" value="1"/>
</dbReference>
<accession>A0AAP0K9F5</accession>